<evidence type="ECO:0000256" key="6">
    <source>
        <dbReference type="ARBA" id="ARBA00022777"/>
    </source>
</evidence>
<dbReference type="InterPro" id="IPR001932">
    <property type="entry name" value="PPM-type_phosphatase-like_dom"/>
</dbReference>
<evidence type="ECO:0000256" key="8">
    <source>
        <dbReference type="ARBA" id="ARBA00022840"/>
    </source>
</evidence>
<evidence type="ECO:0000256" key="10">
    <source>
        <dbReference type="ARBA" id="ARBA00022912"/>
    </source>
</evidence>
<reference evidence="18" key="1">
    <citation type="submission" date="2015-04" db="EMBL/GenBank/DDBJ databases">
        <title>Physiological reanalysis, assessment of diazotrophy, and genome sequences of multiple isolates of Streptomyces thermoautotrophicus.</title>
        <authorList>
            <person name="MacKellar D.C."/>
            <person name="Lieber L."/>
            <person name="Norman J."/>
            <person name="Bolger A."/>
            <person name="Tobin C."/>
            <person name="Murray J.W."/>
            <person name="Chang R."/>
            <person name="Ford T."/>
            <person name="Nguyen P.Q."/>
            <person name="Woodward J."/>
            <person name="Permingeat H."/>
            <person name="Joshi N.S."/>
            <person name="Silver P.A."/>
            <person name="Usadel B."/>
            <person name="Rutherford A.W."/>
            <person name="Friesen M."/>
            <person name="Prell J."/>
        </authorList>
    </citation>
    <scope>NUCLEOTIDE SEQUENCE [LARGE SCALE GENOMIC DNA]</scope>
    <source>
        <strain evidence="18">H1</strain>
    </source>
</reference>
<dbReference type="Pfam" id="PF07228">
    <property type="entry name" value="SpoIIE"/>
    <property type="match status" value="1"/>
</dbReference>
<dbReference type="EC" id="3.1.3.16" evidence="1"/>
<dbReference type="Pfam" id="PF08448">
    <property type="entry name" value="PAS_4"/>
    <property type="match status" value="1"/>
</dbReference>
<proteinExistence type="predicted"/>
<dbReference type="STRING" id="1469144.LI90_4145"/>
<organism evidence="17 18">
    <name type="scientific">Carbonactinospora thermoautotrophica</name>
    <dbReference type="NCBI Taxonomy" id="1469144"/>
    <lineage>
        <taxon>Bacteria</taxon>
        <taxon>Bacillati</taxon>
        <taxon>Actinomycetota</taxon>
        <taxon>Actinomycetes</taxon>
        <taxon>Kitasatosporales</taxon>
        <taxon>Carbonactinosporaceae</taxon>
        <taxon>Carbonactinospora</taxon>
    </lineage>
</organism>
<dbReference type="Proteomes" id="UP000070188">
    <property type="component" value="Unassembled WGS sequence"/>
</dbReference>
<evidence type="ECO:0000256" key="11">
    <source>
        <dbReference type="ARBA" id="ARBA00023211"/>
    </source>
</evidence>
<dbReference type="AlphaFoldDB" id="A0A132MYV7"/>
<evidence type="ECO:0000259" key="16">
    <source>
        <dbReference type="PROSITE" id="PS50113"/>
    </source>
</evidence>
<keyword evidence="11" id="KW-0464">Manganese</keyword>
<dbReference type="PATRIC" id="fig|1469144.10.peg.4446"/>
<sequence length="514" mass="56123">MTAFLHGQESWFPVPEVFDHAPALLAVTRGPRHILEYTNAAYVEVFGPRQTGIPVGVAFPELVSQGVIALMDEVYRTGQPHSIRSARIDYRVQGTGAWRRGYFTVVYAPLRSGQGQVEGILVFAVDVTDQVRANERLRESERRLRRTALTLQRSMLPQQVHQPDELRVATRYLPGSVEAEVGGDWYDVIPLGAGRTALVIGDVMGRGVRAAAVMGQLRSAIRAYARLDLPPHEVLHLLCGLVADMAEAQIATCVYAVFDPHEDQLQYAVAGHLPPLVVCPDGGVHRLDGASGPPLGAEGWPYHSHTEHLPSGSTVVFYTDGLVERRGGDIDDGVDRLARALENAVGDPDAVCEHLLASMRVPHSHDDDVALLVMQLPVWDGAWANVYRGAALDLLGGNEVASRARAFACGVLSSWRLPPDLQDKGVLAVSELVANALTHGSPPLKLRLRRTDKRLIVEVHDGTEHMPRLCRPALTDERGRGMSIVASISNSWGARRTPGGKAVWCEFMFPEPRA</sequence>
<dbReference type="Pfam" id="PF13581">
    <property type="entry name" value="HATPase_c_2"/>
    <property type="match status" value="1"/>
</dbReference>
<evidence type="ECO:0000256" key="14">
    <source>
        <dbReference type="ARBA" id="ARBA00075117"/>
    </source>
</evidence>
<keyword evidence="3" id="KW-0808">Transferase</keyword>
<dbReference type="GO" id="GO:0046872">
    <property type="term" value="F:metal ion binding"/>
    <property type="evidence" value="ECO:0007669"/>
    <property type="project" value="UniProtKB-KW"/>
</dbReference>
<dbReference type="EMBL" id="LAXD01000001">
    <property type="protein sequence ID" value="KWX03095.1"/>
    <property type="molecule type" value="Genomic_DNA"/>
</dbReference>
<evidence type="ECO:0000256" key="9">
    <source>
        <dbReference type="ARBA" id="ARBA00022842"/>
    </source>
</evidence>
<comment type="catalytic activity">
    <reaction evidence="12">
        <text>O-phospho-L-seryl-[protein] + H2O = L-seryl-[protein] + phosphate</text>
        <dbReference type="Rhea" id="RHEA:20629"/>
        <dbReference type="Rhea" id="RHEA-COMP:9863"/>
        <dbReference type="Rhea" id="RHEA-COMP:11604"/>
        <dbReference type="ChEBI" id="CHEBI:15377"/>
        <dbReference type="ChEBI" id="CHEBI:29999"/>
        <dbReference type="ChEBI" id="CHEBI:43474"/>
        <dbReference type="ChEBI" id="CHEBI:83421"/>
        <dbReference type="EC" id="3.1.3.16"/>
    </reaction>
</comment>
<dbReference type="PROSITE" id="PS50113">
    <property type="entry name" value="PAC"/>
    <property type="match status" value="1"/>
</dbReference>
<dbReference type="InterPro" id="IPR013656">
    <property type="entry name" value="PAS_4"/>
</dbReference>
<keyword evidence="2" id="KW-0597">Phosphoprotein</keyword>
<keyword evidence="10" id="KW-0904">Protein phosphatase</keyword>
<keyword evidence="6" id="KW-0418">Kinase</keyword>
<gene>
    <name evidence="17" type="ORF">LI90_4145</name>
</gene>
<dbReference type="PANTHER" id="PTHR43156:SF2">
    <property type="entry name" value="STAGE II SPORULATION PROTEIN E"/>
    <property type="match status" value="1"/>
</dbReference>
<comment type="caution">
    <text evidence="17">The sequence shown here is derived from an EMBL/GenBank/DDBJ whole genome shotgun (WGS) entry which is preliminary data.</text>
</comment>
<dbReference type="SUPFAM" id="SSF55874">
    <property type="entry name" value="ATPase domain of HSP90 chaperone/DNA topoisomerase II/histidine kinase"/>
    <property type="match status" value="1"/>
</dbReference>
<evidence type="ECO:0000256" key="7">
    <source>
        <dbReference type="ARBA" id="ARBA00022801"/>
    </source>
</evidence>
<evidence type="ECO:0000313" key="18">
    <source>
        <dbReference type="Proteomes" id="UP000070188"/>
    </source>
</evidence>
<evidence type="ECO:0000256" key="4">
    <source>
        <dbReference type="ARBA" id="ARBA00022723"/>
    </source>
</evidence>
<feature type="domain" description="PAC" evidence="16">
    <location>
        <begin position="79"/>
        <end position="139"/>
    </location>
</feature>
<dbReference type="SMART" id="SM00331">
    <property type="entry name" value="PP2C_SIG"/>
    <property type="match status" value="1"/>
</dbReference>
<dbReference type="GO" id="GO:0004722">
    <property type="term" value="F:protein serine/threonine phosphatase activity"/>
    <property type="evidence" value="ECO:0007669"/>
    <property type="project" value="UniProtKB-EC"/>
</dbReference>
<dbReference type="InterPro" id="IPR036890">
    <property type="entry name" value="HATPase_C_sf"/>
</dbReference>
<dbReference type="FunFam" id="3.60.40.10:FF:000005">
    <property type="entry name" value="Serine/threonine protein phosphatase"/>
    <property type="match status" value="1"/>
</dbReference>
<dbReference type="PANTHER" id="PTHR43156">
    <property type="entry name" value="STAGE II SPORULATION PROTEIN E-RELATED"/>
    <property type="match status" value="1"/>
</dbReference>
<keyword evidence="8" id="KW-0067">ATP-binding</keyword>
<evidence type="ECO:0000256" key="15">
    <source>
        <dbReference type="ARBA" id="ARBA00081350"/>
    </source>
</evidence>
<dbReference type="CDD" id="cd16936">
    <property type="entry name" value="HATPase_RsbW-like"/>
    <property type="match status" value="1"/>
</dbReference>
<evidence type="ECO:0000256" key="2">
    <source>
        <dbReference type="ARBA" id="ARBA00022553"/>
    </source>
</evidence>
<dbReference type="InterPro" id="IPR003594">
    <property type="entry name" value="HATPase_dom"/>
</dbReference>
<evidence type="ECO:0000256" key="1">
    <source>
        <dbReference type="ARBA" id="ARBA00013081"/>
    </source>
</evidence>
<keyword evidence="4" id="KW-0479">Metal-binding</keyword>
<dbReference type="InterPro" id="IPR000700">
    <property type="entry name" value="PAS-assoc_C"/>
</dbReference>
<comment type="function">
    <text evidence="13">Primarily acts as an independent SigF regulator that is sensitive to the osmosensory signal, mediating the cross talk of PknD with the SigF regulon. Possesses both phosphatase and kinase activities. The kinase domain functions as a classic anti-sigma factor-like kinase to phosphorylate the anti-anti-sigma factor domain at the canonical regulatory site, and the phosphatase domain antagonizes this activity.</text>
</comment>
<dbReference type="SUPFAM" id="SSF55785">
    <property type="entry name" value="PYP-like sensor domain (PAS domain)"/>
    <property type="match status" value="1"/>
</dbReference>
<dbReference type="Gene3D" id="3.30.450.20">
    <property type="entry name" value="PAS domain"/>
    <property type="match status" value="1"/>
</dbReference>
<evidence type="ECO:0000256" key="13">
    <source>
        <dbReference type="ARBA" id="ARBA00056274"/>
    </source>
</evidence>
<keyword evidence="7" id="KW-0378">Hydrolase</keyword>
<evidence type="ECO:0000256" key="3">
    <source>
        <dbReference type="ARBA" id="ARBA00022679"/>
    </source>
</evidence>
<dbReference type="InterPro" id="IPR036457">
    <property type="entry name" value="PPM-type-like_dom_sf"/>
</dbReference>
<accession>A0A132MYV7</accession>
<dbReference type="GO" id="GO:0016301">
    <property type="term" value="F:kinase activity"/>
    <property type="evidence" value="ECO:0007669"/>
    <property type="project" value="UniProtKB-KW"/>
</dbReference>
<dbReference type="RefSeq" id="WP_066890495.1">
    <property type="nucleotide sequence ID" value="NZ_LAXD01000001.1"/>
</dbReference>
<dbReference type="Gene3D" id="3.30.565.10">
    <property type="entry name" value="Histidine kinase-like ATPase, C-terminal domain"/>
    <property type="match status" value="1"/>
</dbReference>
<evidence type="ECO:0000313" key="17">
    <source>
        <dbReference type="EMBL" id="KWX03095.1"/>
    </source>
</evidence>
<dbReference type="SUPFAM" id="SSF81606">
    <property type="entry name" value="PP2C-like"/>
    <property type="match status" value="1"/>
</dbReference>
<dbReference type="InterPro" id="IPR052016">
    <property type="entry name" value="Bact_Sigma-Reg"/>
</dbReference>
<keyword evidence="5" id="KW-0547">Nucleotide-binding</keyword>
<name>A0A132MYV7_9ACTN</name>
<dbReference type="OrthoDB" id="163538at2"/>
<dbReference type="Gene3D" id="3.60.40.10">
    <property type="entry name" value="PPM-type phosphatase domain"/>
    <property type="match status" value="1"/>
</dbReference>
<protein>
    <recommendedName>
        <fullName evidence="1">protein-serine/threonine phosphatase</fullName>
        <ecNumber evidence="1">3.1.3.16</ecNumber>
    </recommendedName>
    <alternativeName>
        <fullName evidence="15">Protein-serine/threonine phosphatase</fullName>
    </alternativeName>
    <alternativeName>
        <fullName evidence="14">Serine/threonine-protein kinase</fullName>
    </alternativeName>
</protein>
<dbReference type="GO" id="GO:0005524">
    <property type="term" value="F:ATP binding"/>
    <property type="evidence" value="ECO:0007669"/>
    <property type="project" value="UniProtKB-KW"/>
</dbReference>
<keyword evidence="9" id="KW-0460">Magnesium</keyword>
<keyword evidence="18" id="KW-1185">Reference proteome</keyword>
<evidence type="ECO:0000256" key="5">
    <source>
        <dbReference type="ARBA" id="ARBA00022741"/>
    </source>
</evidence>
<evidence type="ECO:0000256" key="12">
    <source>
        <dbReference type="ARBA" id="ARBA00047761"/>
    </source>
</evidence>
<dbReference type="InterPro" id="IPR035965">
    <property type="entry name" value="PAS-like_dom_sf"/>
</dbReference>